<proteinExistence type="inferred from homology"/>
<evidence type="ECO:0000313" key="6">
    <source>
        <dbReference type="Proteomes" id="UP000603865"/>
    </source>
</evidence>
<dbReference type="CDD" id="cd16393">
    <property type="entry name" value="SPO0J_N"/>
    <property type="match status" value="1"/>
</dbReference>
<dbReference type="GO" id="GO:0045881">
    <property type="term" value="P:positive regulation of sporulation resulting in formation of a cellular spore"/>
    <property type="evidence" value="ECO:0007669"/>
    <property type="project" value="TreeGrafter"/>
</dbReference>
<dbReference type="PANTHER" id="PTHR33375:SF1">
    <property type="entry name" value="CHROMOSOME-PARTITIONING PROTEIN PARB-RELATED"/>
    <property type="match status" value="1"/>
</dbReference>
<dbReference type="Gene3D" id="1.10.10.2830">
    <property type="match status" value="1"/>
</dbReference>
<organism evidence="5 6">
    <name type="scientific">Deinococcus ruber</name>
    <dbReference type="NCBI Taxonomy" id="1848197"/>
    <lineage>
        <taxon>Bacteria</taxon>
        <taxon>Thermotogati</taxon>
        <taxon>Deinococcota</taxon>
        <taxon>Deinococci</taxon>
        <taxon>Deinococcales</taxon>
        <taxon>Deinococcaceae</taxon>
        <taxon>Deinococcus</taxon>
    </lineage>
</organism>
<feature type="domain" description="ParB-like N-terminal" evidence="4">
    <location>
        <begin position="38"/>
        <end position="127"/>
    </location>
</feature>
<dbReference type="InterPro" id="IPR041468">
    <property type="entry name" value="HTH_ParB/Spo0J"/>
</dbReference>
<keyword evidence="3" id="KW-0238">DNA-binding</keyword>
<evidence type="ECO:0000256" key="3">
    <source>
        <dbReference type="ARBA" id="ARBA00023125"/>
    </source>
</evidence>
<dbReference type="InterPro" id="IPR057240">
    <property type="entry name" value="ParB_dimer_C"/>
</dbReference>
<accession>A0A918C3D0</accession>
<dbReference type="InterPro" id="IPR050336">
    <property type="entry name" value="Chromosome_partition/occlusion"/>
</dbReference>
<dbReference type="InterPro" id="IPR003115">
    <property type="entry name" value="ParB_N"/>
</dbReference>
<dbReference type="Pfam" id="PF17762">
    <property type="entry name" value="HTH_ParB"/>
    <property type="match status" value="1"/>
</dbReference>
<evidence type="ECO:0000313" key="5">
    <source>
        <dbReference type="EMBL" id="GGR02697.1"/>
    </source>
</evidence>
<dbReference type="InterPro" id="IPR036086">
    <property type="entry name" value="ParB/Sulfiredoxin_sf"/>
</dbReference>
<dbReference type="Pfam" id="PF02195">
    <property type="entry name" value="ParB_N"/>
    <property type="match status" value="1"/>
</dbReference>
<sequence>MSKKSETPKAAVGRSGLGRGLDALLSRPVTAAGRGAPQTLALNRIVQAGYQPRQSFEPEALAELAQSIRDKGILQPLLVRPRGEGFEIVAGERRWRAAGLAGLLEVPVIIRDLSDREALEIAIVENLQREDLGPLEEARAFQALLDQGLNQEAVAQAVGKGRSTVANALRLLQLPAAALRALDAGDISAGHARAVLAQPEADRAWALDQIVGRKLSVREAEALRRTPAPDSPVKVNPARPWRHVELNLSRSVGTKVRIQGAEKGRLELHFGSREELDRLVALLGAEQSE</sequence>
<comment type="similarity">
    <text evidence="1">Belongs to the ParB family.</text>
</comment>
<dbReference type="Proteomes" id="UP000603865">
    <property type="component" value="Unassembled WGS sequence"/>
</dbReference>
<gene>
    <name evidence="5" type="primary">parB1</name>
    <name evidence="5" type="ORF">GCM10008957_14640</name>
</gene>
<evidence type="ECO:0000256" key="1">
    <source>
        <dbReference type="ARBA" id="ARBA00006295"/>
    </source>
</evidence>
<dbReference type="NCBIfam" id="TIGR00180">
    <property type="entry name" value="parB_part"/>
    <property type="match status" value="1"/>
</dbReference>
<dbReference type="AlphaFoldDB" id="A0A918C3D0"/>
<dbReference type="EMBL" id="BMQL01000005">
    <property type="protein sequence ID" value="GGR02697.1"/>
    <property type="molecule type" value="Genomic_DNA"/>
</dbReference>
<evidence type="ECO:0000259" key="4">
    <source>
        <dbReference type="SMART" id="SM00470"/>
    </source>
</evidence>
<protein>
    <submittedName>
        <fullName evidence="5">Chromosome 1-partitioning protein ParB</fullName>
    </submittedName>
</protein>
<dbReference type="Gene3D" id="3.90.1530.30">
    <property type="match status" value="1"/>
</dbReference>
<dbReference type="GO" id="GO:0007059">
    <property type="term" value="P:chromosome segregation"/>
    <property type="evidence" value="ECO:0007669"/>
    <property type="project" value="UniProtKB-KW"/>
</dbReference>
<dbReference type="FunFam" id="3.90.1530.30:FF:000001">
    <property type="entry name" value="Chromosome partitioning protein ParB"/>
    <property type="match status" value="1"/>
</dbReference>
<keyword evidence="6" id="KW-1185">Reference proteome</keyword>
<dbReference type="SUPFAM" id="SSF110849">
    <property type="entry name" value="ParB/Sulfiredoxin"/>
    <property type="match status" value="1"/>
</dbReference>
<evidence type="ECO:0000256" key="2">
    <source>
        <dbReference type="ARBA" id="ARBA00022829"/>
    </source>
</evidence>
<dbReference type="Pfam" id="PF23552">
    <property type="entry name" value="ParB_C"/>
    <property type="match status" value="1"/>
</dbReference>
<name>A0A918C3D0_9DEIO</name>
<dbReference type="InterPro" id="IPR004437">
    <property type="entry name" value="ParB/RepB/Spo0J"/>
</dbReference>
<dbReference type="GO" id="GO:0003677">
    <property type="term" value="F:DNA binding"/>
    <property type="evidence" value="ECO:0007669"/>
    <property type="project" value="UniProtKB-KW"/>
</dbReference>
<dbReference type="GO" id="GO:0005694">
    <property type="term" value="C:chromosome"/>
    <property type="evidence" value="ECO:0007669"/>
    <property type="project" value="TreeGrafter"/>
</dbReference>
<keyword evidence="2" id="KW-0159">Chromosome partition</keyword>
<reference evidence="5" key="1">
    <citation type="journal article" date="2014" name="Int. J. Syst. Evol. Microbiol.">
        <title>Complete genome sequence of Corynebacterium casei LMG S-19264T (=DSM 44701T), isolated from a smear-ripened cheese.</title>
        <authorList>
            <consortium name="US DOE Joint Genome Institute (JGI-PGF)"/>
            <person name="Walter F."/>
            <person name="Albersmeier A."/>
            <person name="Kalinowski J."/>
            <person name="Ruckert C."/>
        </authorList>
    </citation>
    <scope>NUCLEOTIDE SEQUENCE</scope>
    <source>
        <strain evidence="5">JCM 31311</strain>
    </source>
</reference>
<dbReference type="PANTHER" id="PTHR33375">
    <property type="entry name" value="CHROMOSOME-PARTITIONING PROTEIN PARB-RELATED"/>
    <property type="match status" value="1"/>
</dbReference>
<comment type="caution">
    <text evidence="5">The sequence shown here is derived from an EMBL/GenBank/DDBJ whole genome shotgun (WGS) entry which is preliminary data.</text>
</comment>
<reference evidence="5" key="2">
    <citation type="submission" date="2020-09" db="EMBL/GenBank/DDBJ databases">
        <authorList>
            <person name="Sun Q."/>
            <person name="Ohkuma M."/>
        </authorList>
    </citation>
    <scope>NUCLEOTIDE SEQUENCE</scope>
    <source>
        <strain evidence="5">JCM 31311</strain>
    </source>
</reference>
<dbReference type="SUPFAM" id="SSF109709">
    <property type="entry name" value="KorB DNA-binding domain-like"/>
    <property type="match status" value="1"/>
</dbReference>
<dbReference type="SMART" id="SM00470">
    <property type="entry name" value="ParB"/>
    <property type="match status" value="1"/>
</dbReference>
<dbReference type="FunFam" id="1.10.10.2830:FF:000001">
    <property type="entry name" value="Chromosome partitioning protein ParB"/>
    <property type="match status" value="1"/>
</dbReference>